<dbReference type="GO" id="GO:0016887">
    <property type="term" value="F:ATP hydrolysis activity"/>
    <property type="evidence" value="ECO:0007669"/>
    <property type="project" value="InterPro"/>
</dbReference>
<protein>
    <submittedName>
        <fullName evidence="7">Putative methanol dehydrogenase regulator-like protein</fullName>
    </submittedName>
</protein>
<keyword evidence="8" id="KW-1185">Reference proteome</keyword>
<evidence type="ECO:0000313" key="7">
    <source>
        <dbReference type="EMBL" id="ACL28841.1"/>
    </source>
</evidence>
<evidence type="ECO:0000256" key="2">
    <source>
        <dbReference type="ARBA" id="ARBA00022840"/>
    </source>
</evidence>
<evidence type="ECO:0000256" key="4">
    <source>
        <dbReference type="SAM" id="MobiDB-lite"/>
    </source>
</evidence>
<feature type="region of interest" description="Disordered" evidence="4">
    <location>
        <begin position="45"/>
        <end position="103"/>
    </location>
</feature>
<feature type="domain" description="ChlI/MoxR AAA lid" evidence="6">
    <location>
        <begin position="365"/>
        <end position="431"/>
    </location>
</feature>
<name>B8DWJ0_BIFA0</name>
<sequence length="459" mass="50270">MPHAPKSTRYRAFAGRPQPAQSPGTRHHDFRQGITVSSRIILQRRGSMTAKHEQPDAPHAQHTDEGYESTVLSRRGFHTPADVAPDSDATRLGGVHASPSRTEVQTVTETVSTVNMPTERDATAVRSESAHKGDIVRFHSLFDAIVANISQVVVDKEKTIRECVTALLAGGHVLLEDNPGTGKTQLARALAQSIDTSFKRIQFTPDLLPSDVVGVTFYDQKNGEFTFRPGPVFASIVLADEINRASPKTQSALLEVMEEQHVTVDGTTHTVPQPFMVIATQNPIEQLGTYSLPEAQMDRFLLRTTIGYPSRTRSMQLLKEADITDRASTIGSVVSAHDILDMRKAVQQVHIDDAIYEYILRLVEQTRNSELVAVGSSMRGALALTRCARVWAAADNRAYVIPDDVKDLAISVLAHRLTLTPDATFAGQSQHSAMQAIIDDVPVPQTGLNEAHESTHGER</sequence>
<dbReference type="SUPFAM" id="SSF52540">
    <property type="entry name" value="P-loop containing nucleoside triphosphate hydrolases"/>
    <property type="match status" value="1"/>
</dbReference>
<dbReference type="HOGENOM" id="CLU_034716_2_0_11"/>
<gene>
    <name evidence="7" type="primary">moxR</name>
    <name evidence="7" type="ordered locus">BLA_0542</name>
</gene>
<dbReference type="Proteomes" id="UP000002456">
    <property type="component" value="Chromosome"/>
</dbReference>
<dbReference type="Pfam" id="PF17863">
    <property type="entry name" value="AAA_lid_2"/>
    <property type="match status" value="1"/>
</dbReference>
<evidence type="ECO:0000259" key="6">
    <source>
        <dbReference type="Pfam" id="PF17863"/>
    </source>
</evidence>
<dbReference type="STRING" id="442563.BLA_0542"/>
<dbReference type="AlphaFoldDB" id="B8DWJ0"/>
<dbReference type="InterPro" id="IPR041628">
    <property type="entry name" value="ChlI/MoxR_AAA_lid"/>
</dbReference>
<evidence type="ECO:0000256" key="3">
    <source>
        <dbReference type="ARBA" id="ARBA00061607"/>
    </source>
</evidence>
<organism evidence="7 8">
    <name type="scientific">Bifidobacterium animalis subsp. lactis (strain AD011)</name>
    <dbReference type="NCBI Taxonomy" id="442563"/>
    <lineage>
        <taxon>Bacteria</taxon>
        <taxon>Bacillati</taxon>
        <taxon>Actinomycetota</taxon>
        <taxon>Actinomycetes</taxon>
        <taxon>Bifidobacteriales</taxon>
        <taxon>Bifidobacteriaceae</taxon>
        <taxon>Bifidobacterium</taxon>
    </lineage>
</organism>
<dbReference type="InterPro" id="IPR050764">
    <property type="entry name" value="CbbQ/NirQ/NorQ/GpvN"/>
</dbReference>
<keyword evidence="1" id="KW-0547">Nucleotide-binding</keyword>
<keyword evidence="2" id="KW-0067">ATP-binding</keyword>
<dbReference type="InterPro" id="IPR027417">
    <property type="entry name" value="P-loop_NTPase"/>
</dbReference>
<dbReference type="Gene3D" id="3.40.50.300">
    <property type="entry name" value="P-loop containing nucleotide triphosphate hydrolases"/>
    <property type="match status" value="1"/>
</dbReference>
<dbReference type="Gene3D" id="1.10.8.80">
    <property type="entry name" value="Magnesium chelatase subunit I, C-Terminal domain"/>
    <property type="match status" value="1"/>
</dbReference>
<dbReference type="PANTHER" id="PTHR42759:SF5">
    <property type="entry name" value="METHANOL DEHYDROGENASE REGULATOR"/>
    <property type="match status" value="1"/>
</dbReference>
<dbReference type="EMBL" id="CP001213">
    <property type="protein sequence ID" value="ACL28841.1"/>
    <property type="molecule type" value="Genomic_DNA"/>
</dbReference>
<feature type="region of interest" description="Disordered" evidence="4">
    <location>
        <begin position="1"/>
        <end position="33"/>
    </location>
</feature>
<feature type="domain" description="ATPase AAA-3" evidence="5">
    <location>
        <begin position="172"/>
        <end position="302"/>
    </location>
</feature>
<dbReference type="FunFam" id="3.40.50.300:FF:000640">
    <property type="entry name" value="MoxR family ATPase"/>
    <property type="match status" value="1"/>
</dbReference>
<dbReference type="GO" id="GO:0005524">
    <property type="term" value="F:ATP binding"/>
    <property type="evidence" value="ECO:0007669"/>
    <property type="project" value="UniProtKB-KW"/>
</dbReference>
<evidence type="ECO:0000259" key="5">
    <source>
        <dbReference type="Pfam" id="PF07726"/>
    </source>
</evidence>
<feature type="compositionally biased region" description="Basic and acidic residues" evidence="4">
    <location>
        <begin position="50"/>
        <end position="65"/>
    </location>
</feature>
<dbReference type="Pfam" id="PF07726">
    <property type="entry name" value="AAA_3"/>
    <property type="match status" value="1"/>
</dbReference>
<dbReference type="KEGG" id="bla:BLA_0542"/>
<evidence type="ECO:0000256" key="1">
    <source>
        <dbReference type="ARBA" id="ARBA00022741"/>
    </source>
</evidence>
<dbReference type="CDD" id="cd00009">
    <property type="entry name" value="AAA"/>
    <property type="match status" value="1"/>
</dbReference>
<accession>B8DWJ0</accession>
<reference evidence="7 8" key="1">
    <citation type="journal article" date="2009" name="J. Bacteriol.">
        <title>Genome sequence of the probiotic bacterium Bifidobacterium animalis subsp. lactis AD011.</title>
        <authorList>
            <person name="Kim J.F."/>
            <person name="Jeong H."/>
            <person name="Yu D.S."/>
            <person name="Choi S.-H."/>
            <person name="Hur C.-G."/>
            <person name="Park M.-S."/>
            <person name="Yoon S.H."/>
            <person name="Kim D.-W."/>
            <person name="Ji G.E."/>
            <person name="Park H.-S."/>
            <person name="Oh T.K."/>
        </authorList>
    </citation>
    <scope>NUCLEOTIDE SEQUENCE [LARGE SCALE GENOMIC DNA]</scope>
    <source>
        <strain evidence="7 8">AD011</strain>
    </source>
</reference>
<proteinExistence type="inferred from homology"/>
<dbReference type="InterPro" id="IPR011703">
    <property type="entry name" value="ATPase_AAA-3"/>
</dbReference>
<dbReference type="PANTHER" id="PTHR42759">
    <property type="entry name" value="MOXR FAMILY PROTEIN"/>
    <property type="match status" value="1"/>
</dbReference>
<comment type="similarity">
    <text evidence="3">Belongs to the MoxR family.</text>
</comment>
<evidence type="ECO:0000313" key="8">
    <source>
        <dbReference type="Proteomes" id="UP000002456"/>
    </source>
</evidence>